<dbReference type="AlphaFoldDB" id="A0A6V8LNT7"/>
<dbReference type="PANTHER" id="PTHR43685">
    <property type="entry name" value="GLYCOSYLTRANSFERASE"/>
    <property type="match status" value="1"/>
</dbReference>
<sequence>MSTSGEDAPELSVIVPTYNRSALLRQTLENLARQRLPADRFEVIVSDDGSSDDTRAVVEDAASALRMRYHFQPDEGFRAGAARNAGARLARAPILVFLDTGALVGPDHLERHLAEHAGGARVAVVGYAHGYEVESVMPGLSEALLATRPEDVVATFRDQPQFADARHPQFAACDFDLTRLAAPWLLFWTLNCSLRADDFWAVGGFDEDYRGWGLEDLDLGYRMHRDGVGFRLTRSAWVVHAPHERDLDAIMAECMVNLGRLLSKHPEPAMELVWQLLRSGDLLDLEECYQVLLSWTERARTVDTAPELAETLRRLAPAGRVAVVGAGPARPETQPAAVLLDFDAAVLAAGHEAVGHHAIGIRTPLADQSVDAVIITSRLAGLWPRWGDDVLAEARRIGRAVHLTDPLARQTTSAPAHS</sequence>
<evidence type="ECO:0000313" key="4">
    <source>
        <dbReference type="EMBL" id="GFJ96538.1"/>
    </source>
</evidence>
<reference evidence="4 5" key="2">
    <citation type="submission" date="2020-03" db="EMBL/GenBank/DDBJ databases">
        <authorList>
            <person name="Ichikawa N."/>
            <person name="Kimura A."/>
            <person name="Kitahashi Y."/>
            <person name="Uohara A."/>
        </authorList>
    </citation>
    <scope>NUCLEOTIDE SEQUENCE [LARGE SCALE GENOMIC DNA]</scope>
    <source>
        <strain evidence="4 5">NBRC 108638</strain>
    </source>
</reference>
<feature type="domain" description="Galactosyltransferase C-terminal" evidence="3">
    <location>
        <begin position="179"/>
        <end position="231"/>
    </location>
</feature>
<dbReference type="InterPro" id="IPR050834">
    <property type="entry name" value="Glycosyltransf_2"/>
</dbReference>
<dbReference type="Pfam" id="PF02709">
    <property type="entry name" value="Glyco_transf_7C"/>
    <property type="match status" value="1"/>
</dbReference>
<dbReference type="GO" id="GO:0016740">
    <property type="term" value="F:transferase activity"/>
    <property type="evidence" value="ECO:0007669"/>
    <property type="project" value="UniProtKB-KW"/>
</dbReference>
<keyword evidence="5" id="KW-1185">Reference proteome</keyword>
<name>A0A6V8LNT7_9ACTN</name>
<comment type="caution">
    <text evidence="4">The sequence shown here is derived from an EMBL/GenBank/DDBJ whole genome shotgun (WGS) entry which is preliminary data.</text>
</comment>
<evidence type="ECO:0000259" key="3">
    <source>
        <dbReference type="Pfam" id="PF02709"/>
    </source>
</evidence>
<dbReference type="InterPro" id="IPR027791">
    <property type="entry name" value="Galactosyl_T_C"/>
</dbReference>
<protein>
    <recommendedName>
        <fullName evidence="6">Glycosyl transferase</fullName>
    </recommendedName>
</protein>
<dbReference type="SUPFAM" id="SSF53448">
    <property type="entry name" value="Nucleotide-diphospho-sugar transferases"/>
    <property type="match status" value="1"/>
</dbReference>
<proteinExistence type="predicted"/>
<reference evidence="4 5" key="1">
    <citation type="submission" date="2020-03" db="EMBL/GenBank/DDBJ databases">
        <title>Whole genome shotgun sequence of Phytohabitans rumicis NBRC 108638.</title>
        <authorList>
            <person name="Komaki H."/>
            <person name="Tamura T."/>
        </authorList>
    </citation>
    <scope>NUCLEOTIDE SEQUENCE [LARGE SCALE GENOMIC DNA]</scope>
    <source>
        <strain evidence="4 5">NBRC 108638</strain>
    </source>
</reference>
<dbReference type="Proteomes" id="UP000482960">
    <property type="component" value="Unassembled WGS sequence"/>
</dbReference>
<dbReference type="RefSeq" id="WP_173086290.1">
    <property type="nucleotide sequence ID" value="NZ_BAABJB010000008.1"/>
</dbReference>
<feature type="domain" description="Glycosyltransferase 2-like" evidence="2">
    <location>
        <begin position="12"/>
        <end position="135"/>
    </location>
</feature>
<dbReference type="EMBL" id="BLPG01000002">
    <property type="protein sequence ID" value="GFJ96538.1"/>
    <property type="molecule type" value="Genomic_DNA"/>
</dbReference>
<dbReference type="InterPro" id="IPR001173">
    <property type="entry name" value="Glyco_trans_2-like"/>
</dbReference>
<evidence type="ECO:0000313" key="5">
    <source>
        <dbReference type="Proteomes" id="UP000482960"/>
    </source>
</evidence>
<gene>
    <name evidence="4" type="ORF">Prum_101800</name>
</gene>
<evidence type="ECO:0000259" key="2">
    <source>
        <dbReference type="Pfam" id="PF00535"/>
    </source>
</evidence>
<dbReference type="Gene3D" id="3.90.550.10">
    <property type="entry name" value="Spore Coat Polysaccharide Biosynthesis Protein SpsA, Chain A"/>
    <property type="match status" value="1"/>
</dbReference>
<dbReference type="PANTHER" id="PTHR43685:SF3">
    <property type="entry name" value="SLR2126 PROTEIN"/>
    <property type="match status" value="1"/>
</dbReference>
<dbReference type="Pfam" id="PF00535">
    <property type="entry name" value="Glycos_transf_2"/>
    <property type="match status" value="1"/>
</dbReference>
<dbReference type="InterPro" id="IPR029044">
    <property type="entry name" value="Nucleotide-diphossugar_trans"/>
</dbReference>
<evidence type="ECO:0008006" key="6">
    <source>
        <dbReference type="Google" id="ProtNLM"/>
    </source>
</evidence>
<keyword evidence="1" id="KW-0808">Transferase</keyword>
<organism evidence="4 5">
    <name type="scientific">Phytohabitans rumicis</name>
    <dbReference type="NCBI Taxonomy" id="1076125"/>
    <lineage>
        <taxon>Bacteria</taxon>
        <taxon>Bacillati</taxon>
        <taxon>Actinomycetota</taxon>
        <taxon>Actinomycetes</taxon>
        <taxon>Micromonosporales</taxon>
        <taxon>Micromonosporaceae</taxon>
    </lineage>
</organism>
<accession>A0A6V8LNT7</accession>
<evidence type="ECO:0000256" key="1">
    <source>
        <dbReference type="ARBA" id="ARBA00022679"/>
    </source>
</evidence>